<dbReference type="OrthoDB" id="2580323at2759"/>
<dbReference type="PANTHER" id="PTHR40616:SF1">
    <property type="entry name" value="LINALOOL DEHYDRATASE_ISOMERASE DOMAIN-CONTAINING PROTEIN"/>
    <property type="match status" value="1"/>
</dbReference>
<name>A0A6A7B630_9PLEO</name>
<keyword evidence="2" id="KW-1185">Reference proteome</keyword>
<proteinExistence type="predicted"/>
<organism evidence="1 2">
    <name type="scientific">Plenodomus tracheiphilus IPT5</name>
    <dbReference type="NCBI Taxonomy" id="1408161"/>
    <lineage>
        <taxon>Eukaryota</taxon>
        <taxon>Fungi</taxon>
        <taxon>Dikarya</taxon>
        <taxon>Ascomycota</taxon>
        <taxon>Pezizomycotina</taxon>
        <taxon>Dothideomycetes</taxon>
        <taxon>Pleosporomycetidae</taxon>
        <taxon>Pleosporales</taxon>
        <taxon>Pleosporineae</taxon>
        <taxon>Leptosphaeriaceae</taxon>
        <taxon>Plenodomus</taxon>
    </lineage>
</organism>
<dbReference type="PANTHER" id="PTHR40616">
    <property type="entry name" value="LINALOOL DEHYDRATASE_ISOMERASE DOMAIN-CONTAINING PROTEIN"/>
    <property type="match status" value="1"/>
</dbReference>
<reference evidence="1" key="1">
    <citation type="submission" date="2020-01" db="EMBL/GenBank/DDBJ databases">
        <authorList>
            <consortium name="DOE Joint Genome Institute"/>
            <person name="Haridas S."/>
            <person name="Albert R."/>
            <person name="Binder M."/>
            <person name="Bloem J."/>
            <person name="Labutti K."/>
            <person name="Salamov A."/>
            <person name="Andreopoulos B."/>
            <person name="Baker S.E."/>
            <person name="Barry K."/>
            <person name="Bills G."/>
            <person name="Bluhm B.H."/>
            <person name="Cannon C."/>
            <person name="Castanera R."/>
            <person name="Culley D.E."/>
            <person name="Daum C."/>
            <person name="Ezra D."/>
            <person name="Gonzalez J.B."/>
            <person name="Henrissat B."/>
            <person name="Kuo A."/>
            <person name="Liang C."/>
            <person name="Lipzen A."/>
            <person name="Lutzoni F."/>
            <person name="Magnuson J."/>
            <person name="Mondo S."/>
            <person name="Nolan M."/>
            <person name="Ohm R."/>
            <person name="Pangilinan J."/>
            <person name="Park H.-J."/>
            <person name="Ramirez L."/>
            <person name="Alfaro M."/>
            <person name="Sun H."/>
            <person name="Tritt A."/>
            <person name="Yoshinaga Y."/>
            <person name="Zwiers L.-H."/>
            <person name="Turgeon B.G."/>
            <person name="Goodwin S.B."/>
            <person name="Spatafora J.W."/>
            <person name="Crous P.W."/>
            <person name="Grigoriev I.V."/>
        </authorList>
    </citation>
    <scope>NUCLEOTIDE SEQUENCE</scope>
    <source>
        <strain evidence="1">IPT5</strain>
    </source>
</reference>
<sequence length="522" mass="58148">MYIFYSVGLGIDGGNEGSDNIWLDAQSLFDISAKVQDARYDASYDLIQYSDKGPWSIRFTAWYLPALLHRNKGEDTERAERAIRNILASQMTSDYGAPWYGTFKLSPDQPDSTYKEGSLFPAKIYTTYDPNWREFIGSQLIQVLVEFPSLISPALTTAIEDALEIAAVGAMRRNGTFPLDDNLTIGYSNPAMMRALLCGWIGERRNNATFTDFANSQGTQILQLFQKNGANTLSEYNAPTYYGIDTWALGAQIKYGPKNCSMTAAAKIILPALWKDMAEHWNGYLGNMVGPYDRAYTRDITQHSAVLSLFLWGLFGREKTPQPLPMESDLLFDVAQGAAIALIIADVESYIPESAKSAMTSPFTSPPRMLTRTVYDELEKNKRKQRRSICPSYRPLGRRSNHKPYPLNTFFSLYPSTSSIHAIASANKLAISYPNRTQVGSDIFTFALSNVPPSWTLGTDRKVTGLEGLPCLDIEVKAEGLVKMNVTYGAALRNHLFYNVSYVVPGGFEGVPEVVLGFKYTC</sequence>
<dbReference type="AlphaFoldDB" id="A0A6A7B630"/>
<evidence type="ECO:0000313" key="2">
    <source>
        <dbReference type="Proteomes" id="UP000799423"/>
    </source>
</evidence>
<accession>A0A6A7B630</accession>
<dbReference type="Proteomes" id="UP000799423">
    <property type="component" value="Unassembled WGS sequence"/>
</dbReference>
<protein>
    <submittedName>
        <fullName evidence="1">Uncharacterized protein</fullName>
    </submittedName>
</protein>
<gene>
    <name evidence="1" type="ORF">T440DRAFT_489340</name>
</gene>
<evidence type="ECO:0000313" key="1">
    <source>
        <dbReference type="EMBL" id="KAF2850870.1"/>
    </source>
</evidence>
<dbReference type="EMBL" id="MU006304">
    <property type="protein sequence ID" value="KAF2850870.1"/>
    <property type="molecule type" value="Genomic_DNA"/>
</dbReference>